<evidence type="ECO:0000313" key="1">
    <source>
        <dbReference type="EMBL" id="MBC1490132.1"/>
    </source>
</evidence>
<name>A0A7X0X9P6_9LIST</name>
<gene>
    <name evidence="1" type="ORF">HCJ38_14160</name>
</gene>
<dbReference type="EMBL" id="JAASTW010000026">
    <property type="protein sequence ID" value="MBC1490132.1"/>
    <property type="molecule type" value="Genomic_DNA"/>
</dbReference>
<accession>A0A7X0X9P6</accession>
<dbReference type="Proteomes" id="UP000561617">
    <property type="component" value="Unassembled WGS sequence"/>
</dbReference>
<protein>
    <submittedName>
        <fullName evidence="1">Uncharacterized protein</fullName>
    </submittedName>
</protein>
<dbReference type="AlphaFoldDB" id="A0A7X0X9P6"/>
<comment type="caution">
    <text evidence="1">The sequence shown here is derived from an EMBL/GenBank/DDBJ whole genome shotgun (WGS) entry which is preliminary data.</text>
</comment>
<sequence length="190" mass="23016">MFYDREIKRDWIDNSECFSFFSTPISKVYELNLNELFGELIKDYVFYHHFLGEIQEREWNQLNRGWRKWVFRSKKKALQESIKNHTKASSLIEILKERPIQPIYFRYPREEAQEEELDFIMRGLDQSLITRIYEIKRAKSLDDFTNQLYDLTKVLNDFCSCQSDGEEIPAVLLLTENLKEMSKKYQEKSR</sequence>
<reference evidence="1 2" key="1">
    <citation type="submission" date="2020-03" db="EMBL/GenBank/DDBJ databases">
        <title>Soil Listeria distribution.</title>
        <authorList>
            <person name="Liao J."/>
            <person name="Wiedmann M."/>
        </authorList>
    </citation>
    <scope>NUCLEOTIDE SEQUENCE [LARGE SCALE GENOMIC DNA]</scope>
    <source>
        <strain evidence="1 2">FSL L7-1554</strain>
    </source>
</reference>
<dbReference type="RefSeq" id="WP_185381636.1">
    <property type="nucleotide sequence ID" value="NZ_JAASTW010000026.1"/>
</dbReference>
<organism evidence="1 2">
    <name type="scientific">Listeria immobilis</name>
    <dbReference type="NCBI Taxonomy" id="2713502"/>
    <lineage>
        <taxon>Bacteria</taxon>
        <taxon>Bacillati</taxon>
        <taxon>Bacillota</taxon>
        <taxon>Bacilli</taxon>
        <taxon>Bacillales</taxon>
        <taxon>Listeriaceae</taxon>
        <taxon>Listeria</taxon>
    </lineage>
</organism>
<proteinExistence type="predicted"/>
<evidence type="ECO:0000313" key="2">
    <source>
        <dbReference type="Proteomes" id="UP000561617"/>
    </source>
</evidence>